<gene>
    <name evidence="9" type="ORF">BOTBODRAFT_63430</name>
</gene>
<dbReference type="Proteomes" id="UP000027195">
    <property type="component" value="Unassembled WGS sequence"/>
</dbReference>
<feature type="compositionally biased region" description="Acidic residues" evidence="6">
    <location>
        <begin position="213"/>
        <end position="227"/>
    </location>
</feature>
<evidence type="ECO:0000256" key="4">
    <source>
        <dbReference type="ARBA" id="ARBA00023242"/>
    </source>
</evidence>
<dbReference type="HOGENOM" id="CLU_012441_0_0_1"/>
<keyword evidence="3" id="KW-0175">Coiled coil</keyword>
<dbReference type="GO" id="GO:0005730">
    <property type="term" value="C:nucleolus"/>
    <property type="evidence" value="ECO:0007669"/>
    <property type="project" value="UniProtKB-SubCell"/>
</dbReference>
<keyword evidence="5" id="KW-0690">Ribosome biogenesis</keyword>
<feature type="region of interest" description="Disordered" evidence="6">
    <location>
        <begin position="668"/>
        <end position="691"/>
    </location>
</feature>
<dbReference type="GO" id="GO:0042254">
    <property type="term" value="P:ribosome biogenesis"/>
    <property type="evidence" value="ECO:0007669"/>
    <property type="project" value="UniProtKB-KW"/>
</dbReference>
<evidence type="ECO:0000313" key="10">
    <source>
        <dbReference type="Proteomes" id="UP000027195"/>
    </source>
</evidence>
<feature type="compositionally biased region" description="Basic and acidic residues" evidence="6">
    <location>
        <begin position="482"/>
        <end position="494"/>
    </location>
</feature>
<dbReference type="Pfam" id="PF07540">
    <property type="entry name" value="NOC3p"/>
    <property type="match status" value="1"/>
</dbReference>
<feature type="region of interest" description="Disordered" evidence="6">
    <location>
        <begin position="482"/>
        <end position="539"/>
    </location>
</feature>
<dbReference type="PANTHER" id="PTHR14428">
    <property type="entry name" value="NUCLEOLAR COMPLEX PROTEIN 3"/>
    <property type="match status" value="1"/>
</dbReference>
<name>A0A067MSC9_BOTB1</name>
<dbReference type="EMBL" id="KL198021">
    <property type="protein sequence ID" value="KDQ18509.1"/>
    <property type="molecule type" value="Genomic_DNA"/>
</dbReference>
<accession>A0A067MSC9</accession>
<evidence type="ECO:0000259" key="7">
    <source>
        <dbReference type="Pfam" id="PF03914"/>
    </source>
</evidence>
<dbReference type="InParanoid" id="A0A067MSC9"/>
<evidence type="ECO:0000256" key="2">
    <source>
        <dbReference type="ARBA" id="ARBA00007797"/>
    </source>
</evidence>
<dbReference type="GO" id="GO:0003682">
    <property type="term" value="F:chromatin binding"/>
    <property type="evidence" value="ECO:0007669"/>
    <property type="project" value="TreeGrafter"/>
</dbReference>
<protein>
    <recommendedName>
        <fullName evidence="5">Nucleolar complex-associated protein 3</fullName>
    </recommendedName>
</protein>
<comment type="similarity">
    <text evidence="2 5">Belongs to the CBF/MAK21 family.</text>
</comment>
<evidence type="ECO:0000256" key="5">
    <source>
        <dbReference type="PIRNR" id="PIRNR028977"/>
    </source>
</evidence>
<dbReference type="FunCoup" id="A0A067MSC9">
    <property type="interactions" value="540"/>
</dbReference>
<dbReference type="STRING" id="930990.A0A067MSC9"/>
<dbReference type="AlphaFoldDB" id="A0A067MSC9"/>
<feature type="domain" description="CCAAT-binding factor" evidence="7">
    <location>
        <begin position="626"/>
        <end position="804"/>
    </location>
</feature>
<dbReference type="InterPro" id="IPR005612">
    <property type="entry name" value="CCAAT-binding_factor"/>
</dbReference>
<keyword evidence="10" id="KW-1185">Reference proteome</keyword>
<feature type="region of interest" description="Disordered" evidence="6">
    <location>
        <begin position="1"/>
        <end position="69"/>
    </location>
</feature>
<reference evidence="10" key="1">
    <citation type="journal article" date="2014" name="Proc. Natl. Acad. Sci. U.S.A.">
        <title>Extensive sampling of basidiomycete genomes demonstrates inadequacy of the white-rot/brown-rot paradigm for wood decay fungi.</title>
        <authorList>
            <person name="Riley R."/>
            <person name="Salamov A.A."/>
            <person name="Brown D.W."/>
            <person name="Nagy L.G."/>
            <person name="Floudas D."/>
            <person name="Held B.W."/>
            <person name="Levasseur A."/>
            <person name="Lombard V."/>
            <person name="Morin E."/>
            <person name="Otillar R."/>
            <person name="Lindquist E.A."/>
            <person name="Sun H."/>
            <person name="LaButti K.M."/>
            <person name="Schmutz J."/>
            <person name="Jabbour D."/>
            <person name="Luo H."/>
            <person name="Baker S.E."/>
            <person name="Pisabarro A.G."/>
            <person name="Walton J.D."/>
            <person name="Blanchette R.A."/>
            <person name="Henrissat B."/>
            <person name="Martin F."/>
            <person name="Cullen D."/>
            <person name="Hibbett D.S."/>
            <person name="Grigoriev I.V."/>
        </authorList>
    </citation>
    <scope>NUCLEOTIDE SEQUENCE [LARGE SCALE GENOMIC DNA]</scope>
    <source>
        <strain evidence="10">FD-172 SS1</strain>
    </source>
</reference>
<evidence type="ECO:0000259" key="8">
    <source>
        <dbReference type="Pfam" id="PF07540"/>
    </source>
</evidence>
<dbReference type="GO" id="GO:0006270">
    <property type="term" value="P:DNA replication initiation"/>
    <property type="evidence" value="ECO:0007669"/>
    <property type="project" value="TreeGrafter"/>
</dbReference>
<feature type="compositionally biased region" description="Basic residues" evidence="6">
    <location>
        <begin position="495"/>
        <end position="519"/>
    </location>
</feature>
<feature type="region of interest" description="Disordered" evidence="6">
    <location>
        <begin position="91"/>
        <end position="236"/>
    </location>
</feature>
<evidence type="ECO:0000256" key="3">
    <source>
        <dbReference type="ARBA" id="ARBA00023054"/>
    </source>
</evidence>
<comment type="subcellular location">
    <subcellularLocation>
        <location evidence="1 5">Nucleus</location>
        <location evidence="1 5">Nucleolus</location>
    </subcellularLocation>
</comment>
<dbReference type="InterPro" id="IPR016903">
    <property type="entry name" value="Nucleolar_cplx-assoc_3"/>
</dbReference>
<sequence length="817" mass="92231">MAKKSQQKRPAAFSSQRPSKKRKVTSTSDGKKNTTKKVKGKDKAYDRPVIPIPEREEDDNSDLSEEDLEFFKEHLGAGRFLQNLDKAEISRSKKETERLFQLSKPARVRAPVDDDLPSVESHDEDEGSWNSDIEEGEDSSQALSEDNEDDASIPSSSRSEPSDSDSEKSYERMPRGPNKSWDDKEAGPERLPIKLPDGRIQKMGKLPSRPQEEDTDTESSSDEEEEPERIQPAATEDVATGARFGRAAVVDVVKTKSRKERIQAAKEQLAGLCQEIIADPENSLGLLRRLHTFSLKSITTPSHPKPVPNDPLIRQLAFLSQLAVFKDVIPGYRIRPLTDKEKAVKVSQMVMRTREWEQGLVGVYQSYLKTLESEIKGLGELTTIAYKCLCSLLTSVTHFNFRLNIMSTIVARLSKRSWDETSELCLSSLITVLREDITGVSSLEVVRLLNRMVKERCFNVHPNLLSCLLHLRLKTELGVRSSETRADREDQGKDKGKKGDKKSKKDRIHLSKKAKKALKERKEIEQEMHEAEAEVDKEERAKTHTETLKLLFVLYFKILKHPKPTALLPPALEGIARFAHLVNIDFFRDLLRVLKELMLRGKVEDNPEAPEANAVTEDQEILRQRLLCIVAAFELLSGQGEALNIDLGEFINHLYAIIPELAVSPSIEDAPQPPVQKSVQSDRPSRRGTALASPSDLLFRALSIASMSRAFSSTTPWRSAAFAKRLLTSSLSWPPATALRAIEFVRTLLVSEPMLDAILSTQDRRTDGVYRPDIDDPQLCNPFATTLWELQLLEKQHWDPKVREEARKLARFDADRT</sequence>
<organism evidence="9 10">
    <name type="scientific">Botryobasidium botryosum (strain FD-172 SS1)</name>
    <dbReference type="NCBI Taxonomy" id="930990"/>
    <lineage>
        <taxon>Eukaryota</taxon>
        <taxon>Fungi</taxon>
        <taxon>Dikarya</taxon>
        <taxon>Basidiomycota</taxon>
        <taxon>Agaricomycotina</taxon>
        <taxon>Agaricomycetes</taxon>
        <taxon>Cantharellales</taxon>
        <taxon>Botryobasidiaceae</taxon>
        <taxon>Botryobasidium</taxon>
    </lineage>
</organism>
<dbReference type="InterPro" id="IPR011501">
    <property type="entry name" value="Noc3_N"/>
</dbReference>
<keyword evidence="4" id="KW-0539">Nucleus</keyword>
<feature type="compositionally biased region" description="Acidic residues" evidence="6">
    <location>
        <begin position="55"/>
        <end position="68"/>
    </location>
</feature>
<feature type="compositionally biased region" description="Basic and acidic residues" evidence="6">
    <location>
        <begin position="165"/>
        <end position="200"/>
    </location>
</feature>
<dbReference type="PIRSF" id="PIRSF028977">
    <property type="entry name" value="Nucleolar_complex_p3"/>
    <property type="match status" value="1"/>
</dbReference>
<dbReference type="Pfam" id="PF03914">
    <property type="entry name" value="CBF"/>
    <property type="match status" value="1"/>
</dbReference>
<feature type="compositionally biased region" description="Basic and acidic residues" evidence="6">
    <location>
        <begin position="520"/>
        <end position="539"/>
    </location>
</feature>
<proteinExistence type="inferred from homology"/>
<evidence type="ECO:0000256" key="6">
    <source>
        <dbReference type="SAM" id="MobiDB-lite"/>
    </source>
</evidence>
<feature type="compositionally biased region" description="Acidic residues" evidence="6">
    <location>
        <begin position="113"/>
        <end position="138"/>
    </location>
</feature>
<dbReference type="PANTHER" id="PTHR14428:SF5">
    <property type="entry name" value="NUCLEOLAR COMPLEX PROTEIN 3 HOMOLOG"/>
    <property type="match status" value="1"/>
</dbReference>
<evidence type="ECO:0000313" key="9">
    <source>
        <dbReference type="EMBL" id="KDQ18509.1"/>
    </source>
</evidence>
<dbReference type="OrthoDB" id="10263597at2759"/>
<comment type="function">
    <text evidence="5">Required for synthesis of 60S ribosomal subunits and the transport of pre-ribosomes from the nucleoplasm to the cytoplasm.</text>
</comment>
<evidence type="ECO:0000256" key="1">
    <source>
        <dbReference type="ARBA" id="ARBA00004604"/>
    </source>
</evidence>
<feature type="domain" description="Nucleolar complex-associated protein 3 N-terminal" evidence="8">
    <location>
        <begin position="265"/>
        <end position="367"/>
    </location>
</feature>